<reference evidence="2 3" key="1">
    <citation type="submission" date="2019-11" db="EMBL/GenBank/DDBJ databases">
        <authorList>
            <person name="Li J."/>
        </authorList>
    </citation>
    <scope>NUCLEOTIDE SEQUENCE [LARGE SCALE GENOMIC DNA]</scope>
    <source>
        <strain evidence="2 3">J4</strain>
    </source>
</reference>
<keyword evidence="1" id="KW-0812">Transmembrane</keyword>
<comment type="caution">
    <text evidence="2">The sequence shown here is derived from an EMBL/GenBank/DDBJ whole genome shotgun (WGS) entry which is preliminary data.</text>
</comment>
<keyword evidence="3" id="KW-1185">Reference proteome</keyword>
<sequence length="61" mass="7192">MHWLVYFCFLLAYILVTFFGISPVLMADGSFEEQMITLAVVIAIYIFLAWLLLLYRKKRAK</sequence>
<evidence type="ECO:0008006" key="4">
    <source>
        <dbReference type="Google" id="ProtNLM"/>
    </source>
</evidence>
<dbReference type="EMBL" id="WJNH01000003">
    <property type="protein sequence ID" value="MRG85855.1"/>
    <property type="molecule type" value="Genomic_DNA"/>
</dbReference>
<name>A0A6G1X4M3_9BACI</name>
<gene>
    <name evidence="2" type="ORF">GH754_05830</name>
</gene>
<dbReference type="Proteomes" id="UP000480185">
    <property type="component" value="Unassembled WGS sequence"/>
</dbReference>
<keyword evidence="1" id="KW-1133">Transmembrane helix</keyword>
<accession>A0A6G1X4M3</accession>
<organism evidence="2 3">
    <name type="scientific">Salinibacillus xinjiangensis</name>
    <dbReference type="NCBI Taxonomy" id="1229268"/>
    <lineage>
        <taxon>Bacteria</taxon>
        <taxon>Bacillati</taxon>
        <taxon>Bacillota</taxon>
        <taxon>Bacilli</taxon>
        <taxon>Bacillales</taxon>
        <taxon>Bacillaceae</taxon>
        <taxon>Salinibacillus</taxon>
    </lineage>
</organism>
<dbReference type="OrthoDB" id="2663457at2"/>
<dbReference type="Pfam" id="PF22268">
    <property type="entry name" value="DUF6954"/>
    <property type="match status" value="1"/>
</dbReference>
<evidence type="ECO:0000256" key="1">
    <source>
        <dbReference type="SAM" id="Phobius"/>
    </source>
</evidence>
<feature type="transmembrane region" description="Helical" evidence="1">
    <location>
        <begin position="36"/>
        <end position="55"/>
    </location>
</feature>
<dbReference type="InterPro" id="IPR054229">
    <property type="entry name" value="DUF6954"/>
</dbReference>
<evidence type="ECO:0000313" key="2">
    <source>
        <dbReference type="EMBL" id="MRG85855.1"/>
    </source>
</evidence>
<dbReference type="RefSeq" id="WP_153727793.1">
    <property type="nucleotide sequence ID" value="NZ_WJNH01000003.1"/>
</dbReference>
<dbReference type="AlphaFoldDB" id="A0A6G1X4M3"/>
<proteinExistence type="predicted"/>
<keyword evidence="1" id="KW-0472">Membrane</keyword>
<protein>
    <recommendedName>
        <fullName evidence="4">DUF3923 family protein</fullName>
    </recommendedName>
</protein>
<evidence type="ECO:0000313" key="3">
    <source>
        <dbReference type="Proteomes" id="UP000480185"/>
    </source>
</evidence>